<dbReference type="EMBL" id="JACIJB010000009">
    <property type="protein sequence ID" value="MBB5661334.1"/>
    <property type="molecule type" value="Genomic_DNA"/>
</dbReference>
<accession>A0A7W9A4L7</accession>
<evidence type="ECO:0000259" key="1">
    <source>
        <dbReference type="Pfam" id="PF01936"/>
    </source>
</evidence>
<name>A0A7W9A4L7_9CAUL</name>
<evidence type="ECO:0000313" key="3">
    <source>
        <dbReference type="Proteomes" id="UP000548978"/>
    </source>
</evidence>
<dbReference type="CDD" id="cd18722">
    <property type="entry name" value="PIN_NicB-like"/>
    <property type="match status" value="1"/>
</dbReference>
<sequence>MRTNVYVDGFNLYYGCLKGTPYKWLDLEQLFDRVLPRNQVETIHYFTARVESRPGNTDVAVRQATYLRALATLSRVQVHFGNFLASPVRAPVLECNPKGYPLRNNGQLVVKRNPNGAVVMEWVHKTEEKGSDVNLAAHLLRDALKGTVPAAVVVSNDSDLLTPIRMAQTDGGIVVGLIPPRPNGSAELKKLASFKRDIRQHDLAACQLPTTMTDASGTFTKPMDW</sequence>
<dbReference type="InterPro" id="IPR021139">
    <property type="entry name" value="NYN"/>
</dbReference>
<comment type="caution">
    <text evidence="2">The sequence shown here is derived from an EMBL/GenBank/DDBJ whole genome shotgun (WGS) entry which is preliminary data.</text>
</comment>
<dbReference type="Proteomes" id="UP000548978">
    <property type="component" value="Unassembled WGS sequence"/>
</dbReference>
<dbReference type="RefSeq" id="WP_123288469.1">
    <property type="nucleotide sequence ID" value="NZ_JACIJB010000009.1"/>
</dbReference>
<dbReference type="AlphaFoldDB" id="A0A7W9A4L7"/>
<feature type="domain" description="NYN" evidence="1">
    <location>
        <begin position="119"/>
        <end position="192"/>
    </location>
</feature>
<dbReference type="Gene3D" id="3.40.50.1010">
    <property type="entry name" value="5'-nuclease"/>
    <property type="match status" value="1"/>
</dbReference>
<proteinExistence type="predicted"/>
<dbReference type="Pfam" id="PF01936">
    <property type="entry name" value="NYN"/>
    <property type="match status" value="1"/>
</dbReference>
<organism evidence="2 3">
    <name type="scientific">Brevundimonas halotolerans</name>
    <dbReference type="NCBI Taxonomy" id="69670"/>
    <lineage>
        <taxon>Bacteria</taxon>
        <taxon>Pseudomonadati</taxon>
        <taxon>Pseudomonadota</taxon>
        <taxon>Alphaproteobacteria</taxon>
        <taxon>Caulobacterales</taxon>
        <taxon>Caulobacteraceae</taxon>
        <taxon>Brevundimonas</taxon>
    </lineage>
</organism>
<evidence type="ECO:0000313" key="2">
    <source>
        <dbReference type="EMBL" id="MBB5661334.1"/>
    </source>
</evidence>
<dbReference type="GO" id="GO:0004540">
    <property type="term" value="F:RNA nuclease activity"/>
    <property type="evidence" value="ECO:0007669"/>
    <property type="project" value="InterPro"/>
</dbReference>
<protein>
    <submittedName>
        <fullName evidence="2">Uncharacterized LabA/DUF88 family protein</fullName>
    </submittedName>
</protein>
<dbReference type="OrthoDB" id="9809421at2"/>
<gene>
    <name evidence="2" type="ORF">FHS65_002094</name>
</gene>
<reference evidence="2 3" key="1">
    <citation type="submission" date="2020-08" db="EMBL/GenBank/DDBJ databases">
        <title>Genomic Encyclopedia of Type Strains, Phase IV (KMG-IV): sequencing the most valuable type-strain genomes for metagenomic binning, comparative biology and taxonomic classification.</title>
        <authorList>
            <person name="Goeker M."/>
        </authorList>
    </citation>
    <scope>NUCLEOTIDE SEQUENCE [LARGE SCALE GENOMIC DNA]</scope>
    <source>
        <strain evidence="2 3">DSM 24448</strain>
    </source>
</reference>
<keyword evidence="3" id="KW-1185">Reference proteome</keyword>